<dbReference type="InterPro" id="IPR020094">
    <property type="entry name" value="TruA/RsuA/RluB/E/F_N"/>
</dbReference>
<dbReference type="InterPro" id="IPR020097">
    <property type="entry name" value="PsdUridine_synth_TruA_a/b_dom"/>
</dbReference>
<comment type="similarity">
    <text evidence="1">Belongs to the tRNA pseudouridine synthase TruA family.</text>
</comment>
<keyword evidence="3" id="KW-0413">Isomerase</keyword>
<dbReference type="GeneID" id="19905301"/>
<dbReference type="OrthoDB" id="25767at2759"/>
<dbReference type="eggNOG" id="KOG2554">
    <property type="taxonomic scope" value="Eukaryota"/>
</dbReference>
<evidence type="ECO:0000256" key="3">
    <source>
        <dbReference type="ARBA" id="ARBA00023235"/>
    </source>
</evidence>
<dbReference type="PANTHER" id="PTHR11142:SF5">
    <property type="entry name" value="TRNA PSEUDOURIDINE(38_39) SYNTHASE"/>
    <property type="match status" value="1"/>
</dbReference>
<feature type="compositionally biased region" description="Low complexity" evidence="4">
    <location>
        <begin position="201"/>
        <end position="211"/>
    </location>
</feature>
<dbReference type="GO" id="GO:0005737">
    <property type="term" value="C:cytoplasm"/>
    <property type="evidence" value="ECO:0007669"/>
    <property type="project" value="TreeGrafter"/>
</dbReference>
<name>R7Z3J0_CONA1</name>
<dbReference type="GO" id="GO:0005634">
    <property type="term" value="C:nucleus"/>
    <property type="evidence" value="ECO:0007669"/>
    <property type="project" value="TreeGrafter"/>
</dbReference>
<dbReference type="OMA" id="SCRERRY"/>
<gene>
    <name evidence="6" type="ORF">W97_07990</name>
</gene>
<evidence type="ECO:0000259" key="5">
    <source>
        <dbReference type="Pfam" id="PF01416"/>
    </source>
</evidence>
<dbReference type="GO" id="GO:0009982">
    <property type="term" value="F:pseudouridine synthase activity"/>
    <property type="evidence" value="ECO:0007669"/>
    <property type="project" value="InterPro"/>
</dbReference>
<reference evidence="7" key="1">
    <citation type="submission" date="2012-06" db="EMBL/GenBank/DDBJ databases">
        <title>The genome sequence of Coniosporium apollinis CBS 100218.</title>
        <authorList>
            <consortium name="The Broad Institute Genome Sequencing Platform"/>
            <person name="Cuomo C."/>
            <person name="Gorbushina A."/>
            <person name="Noack S."/>
            <person name="Walker B."/>
            <person name="Young S.K."/>
            <person name="Zeng Q."/>
            <person name="Gargeya S."/>
            <person name="Fitzgerald M."/>
            <person name="Haas B."/>
            <person name="Abouelleil A."/>
            <person name="Alvarado L."/>
            <person name="Arachchi H.M."/>
            <person name="Berlin A.M."/>
            <person name="Chapman S.B."/>
            <person name="Goldberg J."/>
            <person name="Griggs A."/>
            <person name="Gujja S."/>
            <person name="Hansen M."/>
            <person name="Howarth C."/>
            <person name="Imamovic A."/>
            <person name="Larimer J."/>
            <person name="McCowan C."/>
            <person name="Montmayeur A."/>
            <person name="Murphy C."/>
            <person name="Neiman D."/>
            <person name="Pearson M."/>
            <person name="Priest M."/>
            <person name="Roberts A."/>
            <person name="Saif S."/>
            <person name="Shea T."/>
            <person name="Sisk P."/>
            <person name="Sykes S."/>
            <person name="Wortman J."/>
            <person name="Nusbaum C."/>
            <person name="Birren B."/>
        </authorList>
    </citation>
    <scope>NUCLEOTIDE SEQUENCE [LARGE SCALE GENOMIC DNA]</scope>
    <source>
        <strain evidence="7">CBS 100218</strain>
    </source>
</reference>
<evidence type="ECO:0000313" key="6">
    <source>
        <dbReference type="EMBL" id="EON68732.1"/>
    </source>
</evidence>
<proteinExistence type="inferred from homology"/>
<dbReference type="AlphaFoldDB" id="R7Z3J0"/>
<dbReference type="Proteomes" id="UP000016924">
    <property type="component" value="Unassembled WGS sequence"/>
</dbReference>
<feature type="domain" description="Pseudouridine synthase I TruA alpha/beta" evidence="5">
    <location>
        <begin position="308"/>
        <end position="442"/>
    </location>
</feature>
<feature type="region of interest" description="Disordered" evidence="4">
    <location>
        <begin position="54"/>
        <end position="78"/>
    </location>
</feature>
<dbReference type="Gene3D" id="3.30.70.580">
    <property type="entry name" value="Pseudouridine synthase I, catalytic domain, N-terminal subdomain"/>
    <property type="match status" value="1"/>
</dbReference>
<dbReference type="EMBL" id="JH767600">
    <property type="protein sequence ID" value="EON68732.1"/>
    <property type="molecule type" value="Genomic_DNA"/>
</dbReference>
<sequence length="602" mass="66010">MADKQQASTTDYSSWSNSRLIAHVTELEARLKASNERFSSNGVSHACTTTTIASGIPTAPDAPRACRKPKKPPTPFDPSRYTTRLIALKFAYLGGRYNGYEHHANNTTPLPTVEEELSRALRKTRLIFPRDKDGGFVVDGNGEGSEGGEVNWEGCEYSKCGRTDRGVSAFGQVVGIRVRSNRPLRSERDNSRESPMAGIADAEAAAAAAESGIEESQEDAEKIEASFDPINDELPYPSLLNRVLPPDIRVLAWCPNPPPAFSARFNCKERRYKYFFTNPAFLPTSDASATNGAHIREGYLDIERMRAAAKLLESLHDFRNLCKVDPAKQLTNFQRRIFHADIEEISTPPPSFLADAPGSALAPVPPLSSSAAQPKLFAFILHGSAFLWHQVRHIVAVLFLIGQGHEPVTLISELLDIDNNPRKPKYEMAAASPLVLWDCIFPEPFVDERGATAEGQEARSTESRPDALEWIYVGAGGGGVEAGRSEAGRSKAEGKKALMEDLWEGWRRRKMDEVLAGSLLDVAAGQGLRQDGASGSEVYSRGRSTRVFDGGDTARLAGNYISVMQKEKMESVEVINAKYAAKKGLDQRILQARRATEDDGDK</sequence>
<organism evidence="6 7">
    <name type="scientific">Coniosporium apollinis (strain CBS 100218)</name>
    <name type="common">Rock-inhabiting black yeast</name>
    <dbReference type="NCBI Taxonomy" id="1168221"/>
    <lineage>
        <taxon>Eukaryota</taxon>
        <taxon>Fungi</taxon>
        <taxon>Dikarya</taxon>
        <taxon>Ascomycota</taxon>
        <taxon>Pezizomycotina</taxon>
        <taxon>Dothideomycetes</taxon>
        <taxon>Dothideomycetes incertae sedis</taxon>
        <taxon>Coniosporium</taxon>
    </lineage>
</organism>
<protein>
    <recommendedName>
        <fullName evidence="5">Pseudouridine synthase I TruA alpha/beta domain-containing protein</fullName>
    </recommendedName>
</protein>
<dbReference type="GO" id="GO:1990481">
    <property type="term" value="P:mRNA pseudouridine synthesis"/>
    <property type="evidence" value="ECO:0007669"/>
    <property type="project" value="TreeGrafter"/>
</dbReference>
<dbReference type="RefSeq" id="XP_007784049.1">
    <property type="nucleotide sequence ID" value="XM_007785859.1"/>
</dbReference>
<accession>R7Z3J0</accession>
<dbReference type="SUPFAM" id="SSF55120">
    <property type="entry name" value="Pseudouridine synthase"/>
    <property type="match status" value="1"/>
</dbReference>
<dbReference type="Gene3D" id="3.30.70.660">
    <property type="entry name" value="Pseudouridine synthase I, catalytic domain, C-terminal subdomain"/>
    <property type="match status" value="1"/>
</dbReference>
<dbReference type="Pfam" id="PF01416">
    <property type="entry name" value="PseudoU_synth_1"/>
    <property type="match status" value="1"/>
</dbReference>
<dbReference type="STRING" id="1168221.R7Z3J0"/>
<dbReference type="GO" id="GO:0003723">
    <property type="term" value="F:RNA binding"/>
    <property type="evidence" value="ECO:0007669"/>
    <property type="project" value="InterPro"/>
</dbReference>
<dbReference type="HOGENOM" id="CLU_014673_2_3_1"/>
<feature type="region of interest" description="Disordered" evidence="4">
    <location>
        <begin position="201"/>
        <end position="220"/>
    </location>
</feature>
<dbReference type="InterPro" id="IPR001406">
    <property type="entry name" value="PsdUridine_synth_TruA"/>
</dbReference>
<dbReference type="GO" id="GO:0031119">
    <property type="term" value="P:tRNA pseudouridine synthesis"/>
    <property type="evidence" value="ECO:0007669"/>
    <property type="project" value="TreeGrafter"/>
</dbReference>
<evidence type="ECO:0000256" key="2">
    <source>
        <dbReference type="ARBA" id="ARBA00022694"/>
    </source>
</evidence>
<dbReference type="InterPro" id="IPR020095">
    <property type="entry name" value="PsdUridine_synth_TruA_C"/>
</dbReference>
<dbReference type="PANTHER" id="PTHR11142">
    <property type="entry name" value="PSEUDOURIDYLATE SYNTHASE"/>
    <property type="match status" value="1"/>
</dbReference>
<evidence type="ECO:0000256" key="1">
    <source>
        <dbReference type="ARBA" id="ARBA00009375"/>
    </source>
</evidence>
<dbReference type="InterPro" id="IPR020103">
    <property type="entry name" value="PsdUridine_synth_cat_dom_sf"/>
</dbReference>
<evidence type="ECO:0000313" key="7">
    <source>
        <dbReference type="Proteomes" id="UP000016924"/>
    </source>
</evidence>
<evidence type="ECO:0000256" key="4">
    <source>
        <dbReference type="SAM" id="MobiDB-lite"/>
    </source>
</evidence>
<keyword evidence="7" id="KW-1185">Reference proteome</keyword>
<dbReference type="HAMAP" id="MF_00171">
    <property type="entry name" value="TruA"/>
    <property type="match status" value="1"/>
</dbReference>
<keyword evidence="2" id="KW-0819">tRNA processing</keyword>